<evidence type="ECO:0000313" key="4">
    <source>
        <dbReference type="EMBL" id="CAD7282593.1"/>
    </source>
</evidence>
<dbReference type="EMBL" id="OA886045">
    <property type="protein sequence ID" value="CAD7282593.1"/>
    <property type="molecule type" value="Genomic_DNA"/>
</dbReference>
<name>A0A7R9GIR5_9CRUS</name>
<dbReference type="GO" id="GO:0005737">
    <property type="term" value="C:cytoplasm"/>
    <property type="evidence" value="ECO:0007669"/>
    <property type="project" value="TreeGrafter"/>
</dbReference>
<gene>
    <name evidence="4" type="ORF">NMOB1V02_LOCUS10215</name>
</gene>
<evidence type="ECO:0008006" key="6">
    <source>
        <dbReference type="Google" id="ProtNLM"/>
    </source>
</evidence>
<dbReference type="GO" id="GO:0008168">
    <property type="term" value="F:methyltransferase activity"/>
    <property type="evidence" value="ECO:0007669"/>
    <property type="project" value="UniProtKB-KW"/>
</dbReference>
<dbReference type="Gene3D" id="6.10.140.2220">
    <property type="match status" value="1"/>
</dbReference>
<evidence type="ECO:0000256" key="3">
    <source>
        <dbReference type="ARBA" id="ARBA00022691"/>
    </source>
</evidence>
<dbReference type="AlphaFoldDB" id="A0A7R9GIR5"/>
<proteinExistence type="predicted"/>
<sequence>MLSGHMIQLNEHWVNFLSHVLGNCKNWTVDIIGAANISWETDYGKYAILRKLAIHTKTADPKLIEVRKYDLLSRTLRDRAVDCHQRKLYLQALEFINRSIVSAGPDELPMSILKRVEFVLSIEKIAWMKSDLEFLGKHCEIKPELQHAYLHYKGLYHMCVKDEEKSVEFFSEAIKNIDRINADNARGLREKAGHGKIPAEIDEWLKKERRETRLSEHSHILSPFRVLELFQDSLAGIDTDANSFSCDLLESRTSSDGQSINTHVANARIKAGTRLLSQPAKGAVLKKEYSQTHCQRCGIFCAYHLYPCKTCTSVVYCSIVCYEKCNDIHAQECSIFPTLSVCSEADATLILAVRDVMKNSLQTWNKCFKKGDQTFDDEMSIQDHLQSRKLGLNSEMQNALKAVFAIRVLKSSPWWKKCRNAKLLESVDFECRLGEVILRKLRINTHFQFPVRKKCAVMNELGELTVEEVEIGFALFPKLSRIPHSCAPNSILITDGFLSHITTIRPIPAGESVSICYAVPFFDAEKQLPHAKLARFGQQDFSCDCVACVEDWKVLKFDVFPIPASDILRKLRCCCCRHVQKSSEFTRDGRCKNCRSSIPEMLVGVQQLLDKFDLVTKGFIASFDLCCYEGENLLHFSPHSALVADLMETIDVLDESIVEKQHQGFWWLCKTLAMLLMPENRPLFFKMDSEAVVDQREIFEQIQEKLGVLIEDKHTNTL</sequence>
<dbReference type="PANTHER" id="PTHR46165">
    <property type="entry name" value="SET AND MYND DOMAIN-CONTAINING PROTEIN 4"/>
    <property type="match status" value="1"/>
</dbReference>
<dbReference type="GO" id="GO:0005634">
    <property type="term" value="C:nucleus"/>
    <property type="evidence" value="ECO:0007669"/>
    <property type="project" value="TreeGrafter"/>
</dbReference>
<protein>
    <recommendedName>
        <fullName evidence="6">SET and MYND domain-containing protein 4</fullName>
    </recommendedName>
</protein>
<organism evidence="4">
    <name type="scientific">Notodromas monacha</name>
    <dbReference type="NCBI Taxonomy" id="399045"/>
    <lineage>
        <taxon>Eukaryota</taxon>
        <taxon>Metazoa</taxon>
        <taxon>Ecdysozoa</taxon>
        <taxon>Arthropoda</taxon>
        <taxon>Crustacea</taxon>
        <taxon>Oligostraca</taxon>
        <taxon>Ostracoda</taxon>
        <taxon>Podocopa</taxon>
        <taxon>Podocopida</taxon>
        <taxon>Cypridocopina</taxon>
        <taxon>Cypridoidea</taxon>
        <taxon>Cyprididae</taxon>
        <taxon>Notodromas</taxon>
    </lineage>
</organism>
<dbReference type="EMBL" id="CAJPEX010004008">
    <property type="protein sequence ID" value="CAG0922745.1"/>
    <property type="molecule type" value="Genomic_DNA"/>
</dbReference>
<dbReference type="GO" id="GO:0032259">
    <property type="term" value="P:methylation"/>
    <property type="evidence" value="ECO:0007669"/>
    <property type="project" value="UniProtKB-KW"/>
</dbReference>
<evidence type="ECO:0000313" key="5">
    <source>
        <dbReference type="Proteomes" id="UP000678499"/>
    </source>
</evidence>
<dbReference type="OrthoDB" id="265717at2759"/>
<keyword evidence="3" id="KW-0949">S-adenosyl-L-methionine</keyword>
<dbReference type="GO" id="GO:0042826">
    <property type="term" value="F:histone deacetylase binding"/>
    <property type="evidence" value="ECO:0007669"/>
    <property type="project" value="TreeGrafter"/>
</dbReference>
<dbReference type="Gene3D" id="2.170.270.10">
    <property type="entry name" value="SET domain"/>
    <property type="match status" value="1"/>
</dbReference>
<dbReference type="PANTHER" id="PTHR46165:SF2">
    <property type="entry name" value="SET AND MYND DOMAIN-CONTAINING PROTEIN 4"/>
    <property type="match status" value="1"/>
</dbReference>
<keyword evidence="1" id="KW-0489">Methyltransferase</keyword>
<dbReference type="Proteomes" id="UP000678499">
    <property type="component" value="Unassembled WGS sequence"/>
</dbReference>
<keyword evidence="2" id="KW-0808">Transferase</keyword>
<dbReference type="InterPro" id="IPR046341">
    <property type="entry name" value="SET_dom_sf"/>
</dbReference>
<reference evidence="4" key="1">
    <citation type="submission" date="2020-11" db="EMBL/GenBank/DDBJ databases">
        <authorList>
            <person name="Tran Van P."/>
        </authorList>
    </citation>
    <scope>NUCLEOTIDE SEQUENCE</scope>
</reference>
<accession>A0A7R9GIR5</accession>
<dbReference type="InterPro" id="IPR052097">
    <property type="entry name" value="SET-MYND_domain_protein"/>
</dbReference>
<evidence type="ECO:0000256" key="2">
    <source>
        <dbReference type="ARBA" id="ARBA00022679"/>
    </source>
</evidence>
<keyword evidence="5" id="KW-1185">Reference proteome</keyword>
<dbReference type="SUPFAM" id="SSF82199">
    <property type="entry name" value="SET domain"/>
    <property type="match status" value="1"/>
</dbReference>
<evidence type="ECO:0000256" key="1">
    <source>
        <dbReference type="ARBA" id="ARBA00022603"/>
    </source>
</evidence>
<dbReference type="Gene3D" id="1.10.220.160">
    <property type="match status" value="1"/>
</dbReference>